<feature type="domain" description="DEAD-box RNA helicase Q" evidence="13">
    <location>
        <begin position="83"/>
        <end position="111"/>
    </location>
</feature>
<dbReference type="Pfam" id="PF00271">
    <property type="entry name" value="Helicase_C"/>
    <property type="match status" value="1"/>
</dbReference>
<dbReference type="OrthoDB" id="196131at2759"/>
<evidence type="ECO:0000256" key="2">
    <source>
        <dbReference type="ARBA" id="ARBA00022741"/>
    </source>
</evidence>
<feature type="short sequence motif" description="Q motif" evidence="9">
    <location>
        <begin position="83"/>
        <end position="111"/>
    </location>
</feature>
<evidence type="ECO:0000256" key="6">
    <source>
        <dbReference type="ARBA" id="ARBA00022884"/>
    </source>
</evidence>
<dbReference type="InterPro" id="IPR001650">
    <property type="entry name" value="Helicase_C-like"/>
</dbReference>
<dbReference type="EMBL" id="QJKJ01008476">
    <property type="protein sequence ID" value="RDX79645.1"/>
    <property type="molecule type" value="Genomic_DNA"/>
</dbReference>
<comment type="catalytic activity">
    <reaction evidence="8">
        <text>ATP + H2O = ADP + phosphate + H(+)</text>
        <dbReference type="Rhea" id="RHEA:13065"/>
        <dbReference type="ChEBI" id="CHEBI:15377"/>
        <dbReference type="ChEBI" id="CHEBI:15378"/>
        <dbReference type="ChEBI" id="CHEBI:30616"/>
        <dbReference type="ChEBI" id="CHEBI:43474"/>
        <dbReference type="ChEBI" id="CHEBI:456216"/>
        <dbReference type="EC" id="3.6.4.13"/>
    </reaction>
</comment>
<keyword evidence="2" id="KW-0547">Nucleotide-binding</keyword>
<comment type="caution">
    <text evidence="14">The sequence shown here is derived from an EMBL/GenBank/DDBJ whole genome shotgun (WGS) entry which is preliminary data.</text>
</comment>
<evidence type="ECO:0000313" key="14">
    <source>
        <dbReference type="EMBL" id="RDX79645.1"/>
    </source>
</evidence>
<feature type="domain" description="Helicase ATP-binding" evidence="11">
    <location>
        <begin position="114"/>
        <end position="302"/>
    </location>
</feature>
<evidence type="ECO:0000256" key="7">
    <source>
        <dbReference type="ARBA" id="ARBA00024358"/>
    </source>
</evidence>
<evidence type="ECO:0000256" key="4">
    <source>
        <dbReference type="ARBA" id="ARBA00022806"/>
    </source>
</evidence>
<keyword evidence="4 14" id="KW-0347">Helicase</keyword>
<comment type="similarity">
    <text evidence="7">Belongs to the DEAD box helicase family. DDX3/DED1 subfamily.</text>
</comment>
<dbReference type="SUPFAM" id="SSF52540">
    <property type="entry name" value="P-loop containing nucleoside triphosphate hydrolases"/>
    <property type="match status" value="1"/>
</dbReference>
<dbReference type="InterPro" id="IPR014001">
    <property type="entry name" value="Helicase_ATP-bd"/>
</dbReference>
<evidence type="ECO:0000256" key="1">
    <source>
        <dbReference type="ARBA" id="ARBA00012552"/>
    </source>
</evidence>
<feature type="domain" description="Helicase C-terminal" evidence="12">
    <location>
        <begin position="326"/>
        <end position="480"/>
    </location>
</feature>
<dbReference type="InterPro" id="IPR044763">
    <property type="entry name" value="Ded1/Dbp1_DEADc"/>
</dbReference>
<dbReference type="PANTHER" id="PTHR47958">
    <property type="entry name" value="ATP-DEPENDENT RNA HELICASE DBP3"/>
    <property type="match status" value="1"/>
</dbReference>
<protein>
    <recommendedName>
        <fullName evidence="1">RNA helicase</fullName>
        <ecNumber evidence="1">3.6.4.13</ecNumber>
    </recommendedName>
</protein>
<evidence type="ECO:0000259" key="11">
    <source>
        <dbReference type="PROSITE" id="PS51192"/>
    </source>
</evidence>
<dbReference type="PROSITE" id="PS51194">
    <property type="entry name" value="HELICASE_CTER"/>
    <property type="match status" value="1"/>
</dbReference>
<dbReference type="PROSITE" id="PS51195">
    <property type="entry name" value="Q_MOTIF"/>
    <property type="match status" value="1"/>
</dbReference>
<dbReference type="FunFam" id="3.40.50.300:FF:000397">
    <property type="entry name" value="Probable ATP-dependent RNA helicase DDX4"/>
    <property type="match status" value="1"/>
</dbReference>
<evidence type="ECO:0000313" key="15">
    <source>
        <dbReference type="Proteomes" id="UP000257109"/>
    </source>
</evidence>
<dbReference type="FunFam" id="3.40.50.300:FF:000008">
    <property type="entry name" value="ATP-dependent RNA helicase RhlB"/>
    <property type="match status" value="1"/>
</dbReference>
<keyword evidence="6" id="KW-0694">RNA-binding</keyword>
<name>A0A371FMS5_MUCPR</name>
<sequence length="622" mass="68228">MPWSFASSYVPPQLRANSVPPFSDDSTRGGRPRGRGFSRPREPSYQNSRFSADETSNGDGINFDAYESVPVEASGKNVPPPVNAFDETDLEEGLKRNIERCKYVKPTPVQRHAIPIASAGRDLMACAQTGSGKTAAFCFPIISGILKARSASGFSSMPRAAVVAYPTALILSPTRELSCQIRDEANKFANQTGVKVVVAYGGAPISQQLRHLEKGVDILVATPGRLVDIIERERVSLAKIKYLALDEADRMLDMGFEHQIRKIVEQMHMPPPGVRQTLLFSATFPNDIQKLASDFLSNYIFLSVGRVGSSTELIVQKIELVQDMDKRDHLVDHLRRQKARGANGKHALTLVFVETKKGADALESWLCRGGFPAIAIHGDKVQMERERALRSFKSGSTPILVATDVASRGLDIPHVAHVINFDLPRDIDDYVHRIGRTGRAGKSGLATAFFSDKNSPLAKALVGLLQEAKQEVPSWLSQYADYSPSGGRARGHAAQRYSSASYGGRDFRNATAPEVHNYYCNSTHGKADRGVDSSYDMQYSNNYGGRDFRNATESEVQNYNSYSTNGNDNADHAVEACRDTSYEMQNSNGDSSYNHTDDLYGGGIVEEDGPRGYASIIPTGWD</sequence>
<dbReference type="GO" id="GO:0005524">
    <property type="term" value="F:ATP binding"/>
    <property type="evidence" value="ECO:0007669"/>
    <property type="project" value="UniProtKB-KW"/>
</dbReference>
<dbReference type="Gene3D" id="3.40.50.300">
    <property type="entry name" value="P-loop containing nucleotide triphosphate hydrolases"/>
    <property type="match status" value="2"/>
</dbReference>
<reference evidence="14" key="1">
    <citation type="submission" date="2018-05" db="EMBL/GenBank/DDBJ databases">
        <title>Draft genome of Mucuna pruriens seed.</title>
        <authorList>
            <person name="Nnadi N.E."/>
            <person name="Vos R."/>
            <person name="Hasami M.H."/>
            <person name="Devisetty U.K."/>
            <person name="Aguiy J.C."/>
        </authorList>
    </citation>
    <scope>NUCLEOTIDE SEQUENCE [LARGE SCALE GENOMIC DNA]</scope>
    <source>
        <strain evidence="14">JCA_2017</strain>
    </source>
</reference>
<keyword evidence="5" id="KW-0067">ATP-binding</keyword>
<feature type="compositionally biased region" description="Polar residues" evidence="10">
    <location>
        <begin position="45"/>
        <end position="59"/>
    </location>
</feature>
<dbReference type="CDD" id="cd17967">
    <property type="entry name" value="DEADc_DDX3_DDX4"/>
    <property type="match status" value="1"/>
</dbReference>
<dbReference type="SMART" id="SM00487">
    <property type="entry name" value="DEXDc"/>
    <property type="match status" value="1"/>
</dbReference>
<evidence type="ECO:0000256" key="8">
    <source>
        <dbReference type="ARBA" id="ARBA00047984"/>
    </source>
</evidence>
<dbReference type="CDD" id="cd18787">
    <property type="entry name" value="SF2_C_DEAD"/>
    <property type="match status" value="1"/>
</dbReference>
<dbReference type="InterPro" id="IPR014014">
    <property type="entry name" value="RNA_helicase_DEAD_Q_motif"/>
</dbReference>
<evidence type="ECO:0000256" key="3">
    <source>
        <dbReference type="ARBA" id="ARBA00022801"/>
    </source>
</evidence>
<dbReference type="GO" id="GO:0003724">
    <property type="term" value="F:RNA helicase activity"/>
    <property type="evidence" value="ECO:0007669"/>
    <property type="project" value="UniProtKB-EC"/>
</dbReference>
<feature type="non-terminal residue" evidence="14">
    <location>
        <position position="1"/>
    </location>
</feature>
<evidence type="ECO:0000256" key="5">
    <source>
        <dbReference type="ARBA" id="ARBA00022840"/>
    </source>
</evidence>
<organism evidence="14 15">
    <name type="scientific">Mucuna pruriens</name>
    <name type="common">Velvet bean</name>
    <name type="synonym">Dolichos pruriens</name>
    <dbReference type="NCBI Taxonomy" id="157652"/>
    <lineage>
        <taxon>Eukaryota</taxon>
        <taxon>Viridiplantae</taxon>
        <taxon>Streptophyta</taxon>
        <taxon>Embryophyta</taxon>
        <taxon>Tracheophyta</taxon>
        <taxon>Spermatophyta</taxon>
        <taxon>Magnoliopsida</taxon>
        <taxon>eudicotyledons</taxon>
        <taxon>Gunneridae</taxon>
        <taxon>Pentapetalae</taxon>
        <taxon>rosids</taxon>
        <taxon>fabids</taxon>
        <taxon>Fabales</taxon>
        <taxon>Fabaceae</taxon>
        <taxon>Papilionoideae</taxon>
        <taxon>50 kb inversion clade</taxon>
        <taxon>NPAAA clade</taxon>
        <taxon>indigoferoid/millettioid clade</taxon>
        <taxon>Phaseoleae</taxon>
        <taxon>Mucuna</taxon>
    </lineage>
</organism>
<dbReference type="AlphaFoldDB" id="A0A371FMS5"/>
<dbReference type="InterPro" id="IPR027417">
    <property type="entry name" value="P-loop_NTPase"/>
</dbReference>
<evidence type="ECO:0000259" key="12">
    <source>
        <dbReference type="PROSITE" id="PS51194"/>
    </source>
</evidence>
<keyword evidence="15" id="KW-1185">Reference proteome</keyword>
<dbReference type="STRING" id="157652.A0A371FMS5"/>
<dbReference type="GO" id="GO:0016787">
    <property type="term" value="F:hydrolase activity"/>
    <property type="evidence" value="ECO:0007669"/>
    <property type="project" value="UniProtKB-KW"/>
</dbReference>
<dbReference type="Pfam" id="PF00270">
    <property type="entry name" value="DEAD"/>
    <property type="match status" value="1"/>
</dbReference>
<evidence type="ECO:0000256" key="10">
    <source>
        <dbReference type="SAM" id="MobiDB-lite"/>
    </source>
</evidence>
<keyword evidence="3" id="KW-0378">Hydrolase</keyword>
<dbReference type="EC" id="3.6.4.13" evidence="1"/>
<accession>A0A371FMS5</accession>
<proteinExistence type="inferred from homology"/>
<evidence type="ECO:0000259" key="13">
    <source>
        <dbReference type="PROSITE" id="PS51195"/>
    </source>
</evidence>
<feature type="region of interest" description="Disordered" evidence="10">
    <location>
        <begin position="1"/>
        <end position="63"/>
    </location>
</feature>
<gene>
    <name evidence="14" type="primary">RH52</name>
    <name evidence="14" type="ORF">CR513_39907</name>
</gene>
<dbReference type="GO" id="GO:0003723">
    <property type="term" value="F:RNA binding"/>
    <property type="evidence" value="ECO:0007669"/>
    <property type="project" value="UniProtKB-KW"/>
</dbReference>
<dbReference type="PROSITE" id="PS51192">
    <property type="entry name" value="HELICASE_ATP_BIND_1"/>
    <property type="match status" value="1"/>
</dbReference>
<dbReference type="Proteomes" id="UP000257109">
    <property type="component" value="Unassembled WGS sequence"/>
</dbReference>
<evidence type="ECO:0000256" key="9">
    <source>
        <dbReference type="PROSITE-ProRule" id="PRU00552"/>
    </source>
</evidence>
<dbReference type="InterPro" id="IPR011545">
    <property type="entry name" value="DEAD/DEAH_box_helicase_dom"/>
</dbReference>
<dbReference type="SMART" id="SM00490">
    <property type="entry name" value="HELICc"/>
    <property type="match status" value="1"/>
</dbReference>